<reference evidence="2" key="1">
    <citation type="submission" date="2016-10" db="EMBL/GenBank/DDBJ databases">
        <authorList>
            <person name="Varghese N."/>
            <person name="Submissions S."/>
        </authorList>
    </citation>
    <scope>NUCLEOTIDE SEQUENCE [LARGE SCALE GENOMIC DNA]</scope>
    <source>
        <strain evidence="2">S7</strain>
    </source>
</reference>
<proteinExistence type="predicted"/>
<dbReference type="Pfam" id="PF06995">
    <property type="entry name" value="Phage_P2_GpU"/>
    <property type="match status" value="1"/>
</dbReference>
<dbReference type="RefSeq" id="WP_093335128.1">
    <property type="nucleotide sequence ID" value="NZ_FOXD01000002.1"/>
</dbReference>
<evidence type="ECO:0000313" key="2">
    <source>
        <dbReference type="Proteomes" id="UP000198892"/>
    </source>
</evidence>
<evidence type="ECO:0008006" key="3">
    <source>
        <dbReference type="Google" id="ProtNLM"/>
    </source>
</evidence>
<dbReference type="STRING" id="1884432.SAMN05518683_102299"/>
<gene>
    <name evidence="1" type="ORF">SAMN05518683_102299</name>
</gene>
<dbReference type="InterPro" id="IPR009734">
    <property type="entry name" value="Myoviridae_GpU"/>
</dbReference>
<evidence type="ECO:0000313" key="1">
    <source>
        <dbReference type="EMBL" id="SFP11481.1"/>
    </source>
</evidence>
<dbReference type="AlphaFoldDB" id="A0A1I5MRB8"/>
<organism evidence="1 2">
    <name type="scientific">Salibacterium halotolerans</name>
    <dbReference type="NCBI Taxonomy" id="1884432"/>
    <lineage>
        <taxon>Bacteria</taxon>
        <taxon>Bacillati</taxon>
        <taxon>Bacillota</taxon>
        <taxon>Bacilli</taxon>
        <taxon>Bacillales</taxon>
        <taxon>Bacillaceae</taxon>
    </lineage>
</organism>
<accession>A0A1I5MRB8</accession>
<sequence length="132" mass="15123">MIGSFGDIVFETSDKRIHSFYDFTRDITSRWDSSKIIGRKPVSEFIGPDLDGISFSIDLHGQFGVRPRVEMEKWNRMSRSGQVEILVIGKRALGLDRWYVSDVSEKWNVVMDKGELLSCSVEVSLKEYIGEL</sequence>
<keyword evidence="2" id="KW-1185">Reference proteome</keyword>
<dbReference type="Proteomes" id="UP000198892">
    <property type="component" value="Unassembled WGS sequence"/>
</dbReference>
<dbReference type="OrthoDB" id="9815316at2"/>
<name>A0A1I5MRB8_9BACI</name>
<dbReference type="EMBL" id="FOXD01000002">
    <property type="protein sequence ID" value="SFP11481.1"/>
    <property type="molecule type" value="Genomic_DNA"/>
</dbReference>
<protein>
    <recommendedName>
        <fullName evidence="3">Phage P2 GpU</fullName>
    </recommendedName>
</protein>